<gene>
    <name evidence="2" type="ORF">PPRIM_AZ9-3.1.T1970003</name>
</gene>
<dbReference type="EMBL" id="CAJJDM010000206">
    <property type="protein sequence ID" value="CAD8117372.1"/>
    <property type="molecule type" value="Genomic_DNA"/>
</dbReference>
<dbReference type="AlphaFoldDB" id="A0A8S1QQ68"/>
<feature type="compositionally biased region" description="Basic and acidic residues" evidence="1">
    <location>
        <begin position="59"/>
        <end position="69"/>
    </location>
</feature>
<sequence>MEKKFQINDQEGYKKGHQEGDEERYQEGDDEKGHEEGDEEGHLQVDEEVNQEEYEEGHEEGNYSKSKEKEMNEEKTSILMNFENLQDKNGKVNEFYQMIKKQYYQLMGQLDQVKVRRLRQKNLLMKKSVMKSQYLFIFHNLLQKILCFKEFQEVEETLHQYEYDFDELQQKQCKEMLKKKEFDDILEKRINQNKSSFQNLIRHKQRNIQ</sequence>
<dbReference type="Proteomes" id="UP000688137">
    <property type="component" value="Unassembled WGS sequence"/>
</dbReference>
<feature type="compositionally biased region" description="Acidic residues" evidence="1">
    <location>
        <begin position="46"/>
        <end position="58"/>
    </location>
</feature>
<proteinExistence type="predicted"/>
<evidence type="ECO:0000313" key="2">
    <source>
        <dbReference type="EMBL" id="CAD8117372.1"/>
    </source>
</evidence>
<protein>
    <submittedName>
        <fullName evidence="2">Uncharacterized protein</fullName>
    </submittedName>
</protein>
<feature type="region of interest" description="Disordered" evidence="1">
    <location>
        <begin position="1"/>
        <end position="69"/>
    </location>
</feature>
<name>A0A8S1QQ68_PARPR</name>
<organism evidence="2 3">
    <name type="scientific">Paramecium primaurelia</name>
    <dbReference type="NCBI Taxonomy" id="5886"/>
    <lineage>
        <taxon>Eukaryota</taxon>
        <taxon>Sar</taxon>
        <taxon>Alveolata</taxon>
        <taxon>Ciliophora</taxon>
        <taxon>Intramacronucleata</taxon>
        <taxon>Oligohymenophorea</taxon>
        <taxon>Peniculida</taxon>
        <taxon>Parameciidae</taxon>
        <taxon>Paramecium</taxon>
    </lineage>
</organism>
<accession>A0A8S1QQ68</accession>
<evidence type="ECO:0000256" key="1">
    <source>
        <dbReference type="SAM" id="MobiDB-lite"/>
    </source>
</evidence>
<evidence type="ECO:0000313" key="3">
    <source>
        <dbReference type="Proteomes" id="UP000688137"/>
    </source>
</evidence>
<feature type="compositionally biased region" description="Basic and acidic residues" evidence="1">
    <location>
        <begin position="1"/>
        <end position="45"/>
    </location>
</feature>
<keyword evidence="3" id="KW-1185">Reference proteome</keyword>
<reference evidence="2" key="1">
    <citation type="submission" date="2021-01" db="EMBL/GenBank/DDBJ databases">
        <authorList>
            <consortium name="Genoscope - CEA"/>
            <person name="William W."/>
        </authorList>
    </citation>
    <scope>NUCLEOTIDE SEQUENCE</scope>
</reference>
<comment type="caution">
    <text evidence="2">The sequence shown here is derived from an EMBL/GenBank/DDBJ whole genome shotgun (WGS) entry which is preliminary data.</text>
</comment>